<keyword evidence="2" id="KW-1185">Reference proteome</keyword>
<dbReference type="EMBL" id="MBFR01000113">
    <property type="protein sequence ID" value="PVU93818.1"/>
    <property type="molecule type" value="Genomic_DNA"/>
</dbReference>
<dbReference type="AlphaFoldDB" id="A0A2T9YNA0"/>
<protein>
    <submittedName>
        <fullName evidence="1">Uncharacterized protein</fullName>
    </submittedName>
</protein>
<organism evidence="1 2">
    <name type="scientific">Smittium simulii</name>
    <dbReference type="NCBI Taxonomy" id="133385"/>
    <lineage>
        <taxon>Eukaryota</taxon>
        <taxon>Fungi</taxon>
        <taxon>Fungi incertae sedis</taxon>
        <taxon>Zoopagomycota</taxon>
        <taxon>Kickxellomycotina</taxon>
        <taxon>Harpellomycetes</taxon>
        <taxon>Harpellales</taxon>
        <taxon>Legeriomycetaceae</taxon>
        <taxon>Smittium</taxon>
    </lineage>
</organism>
<dbReference type="Proteomes" id="UP000245383">
    <property type="component" value="Unassembled WGS sequence"/>
</dbReference>
<name>A0A2T9YNA0_9FUNG</name>
<comment type="caution">
    <text evidence="1">The sequence shown here is derived from an EMBL/GenBank/DDBJ whole genome shotgun (WGS) entry which is preliminary data.</text>
</comment>
<proteinExistence type="predicted"/>
<sequence>MLTTLRLTTVKYIPVITRIKYNASELDLNESSQKNPGFGTKPEYTGLFGEIFDYSEFNKSNSNMVPRDVQDVSKMVNKGKTFKAMSAY</sequence>
<gene>
    <name evidence="1" type="ORF">BB561_003015</name>
</gene>
<accession>A0A2T9YNA0</accession>
<reference evidence="1 2" key="1">
    <citation type="journal article" date="2018" name="MBio">
        <title>Comparative Genomics Reveals the Core Gene Toolbox for the Fungus-Insect Symbiosis.</title>
        <authorList>
            <person name="Wang Y."/>
            <person name="Stata M."/>
            <person name="Wang W."/>
            <person name="Stajich J.E."/>
            <person name="White M.M."/>
            <person name="Moncalvo J.M."/>
        </authorList>
    </citation>
    <scope>NUCLEOTIDE SEQUENCE [LARGE SCALE GENOMIC DNA]</scope>
    <source>
        <strain evidence="1 2">SWE-8-4</strain>
    </source>
</reference>
<evidence type="ECO:0000313" key="1">
    <source>
        <dbReference type="EMBL" id="PVU93818.1"/>
    </source>
</evidence>
<evidence type="ECO:0000313" key="2">
    <source>
        <dbReference type="Proteomes" id="UP000245383"/>
    </source>
</evidence>